<proteinExistence type="inferred from homology"/>
<dbReference type="InterPro" id="IPR057666">
    <property type="entry name" value="DrpA_SLOG"/>
</dbReference>
<evidence type="ECO:0000256" key="1">
    <source>
        <dbReference type="ARBA" id="ARBA00006525"/>
    </source>
</evidence>
<dbReference type="OrthoDB" id="9785707at2"/>
<dbReference type="RefSeq" id="WP_123779377.1">
    <property type="nucleotide sequence ID" value="NZ_RKMG01000004.1"/>
</dbReference>
<comment type="caution">
    <text evidence="3">The sequence shown here is derived from an EMBL/GenBank/DDBJ whole genome shotgun (WGS) entry which is preliminary data.</text>
</comment>
<dbReference type="SUPFAM" id="SSF102405">
    <property type="entry name" value="MCP/YpsA-like"/>
    <property type="match status" value="1"/>
</dbReference>
<dbReference type="PANTHER" id="PTHR43022:SF1">
    <property type="entry name" value="PROTEIN SMF"/>
    <property type="match status" value="1"/>
</dbReference>
<dbReference type="InterPro" id="IPR003488">
    <property type="entry name" value="DprA"/>
</dbReference>
<evidence type="ECO:0000313" key="4">
    <source>
        <dbReference type="Proteomes" id="UP000273977"/>
    </source>
</evidence>
<evidence type="ECO:0000313" key="3">
    <source>
        <dbReference type="EMBL" id="RPA62473.1"/>
    </source>
</evidence>
<gene>
    <name evidence="3" type="primary">dprA</name>
    <name evidence="3" type="ORF">EF384_02330</name>
</gene>
<dbReference type="PANTHER" id="PTHR43022">
    <property type="entry name" value="PROTEIN SMF"/>
    <property type="match status" value="1"/>
</dbReference>
<feature type="domain" description="Smf/DprA SLOG" evidence="2">
    <location>
        <begin position="97"/>
        <end position="302"/>
    </location>
</feature>
<name>A0A3N4GHY4_9LACT</name>
<dbReference type="AlphaFoldDB" id="A0A3N4GHY4"/>
<sequence>MLFELENPFASTIIKLCEEERRMVERMLIYAHEAGIFTYEELSFIIIEQIKNVRDLDYFWAERDDERKLLAWIKFRQKYSLAYFESLYHKNHIQVVTIMNEEVYPKNLINTYQPNLVLYCQGNTALMKETSLAVVGSRNMTTYGKGVIEHLLPKLANELVIVSGLARGVDTYAHQLTMQTGKTIAVIGTGLLTAYPYENQQLQAEIAKNHLVISPLPSFTKVQRWQFPYRNLLIAGLSDALLVVEAADKSGSLITANYALQENRAVFAVPGSVLSALSKGTNTLIRYGASPVLEADDILTELKMYLS</sequence>
<accession>A0A3N4GHY4</accession>
<dbReference type="EMBL" id="RKMG01000004">
    <property type="protein sequence ID" value="RPA62473.1"/>
    <property type="molecule type" value="Genomic_DNA"/>
</dbReference>
<dbReference type="Gene3D" id="3.40.50.450">
    <property type="match status" value="1"/>
</dbReference>
<reference evidence="3 4" key="1">
    <citation type="submission" date="2018-11" db="EMBL/GenBank/DDBJ databases">
        <title>Aerococcus sp. SJQ22, whole genome shotgun sequence.</title>
        <authorList>
            <person name="Sun L."/>
            <person name="Gao X."/>
            <person name="Chen W."/>
            <person name="Huang K."/>
        </authorList>
    </citation>
    <scope>NUCLEOTIDE SEQUENCE [LARGE SCALE GENOMIC DNA]</scope>
    <source>
        <strain evidence="3 4">SJQ22</strain>
    </source>
</reference>
<dbReference type="Pfam" id="PF02481">
    <property type="entry name" value="DNA_processg_A"/>
    <property type="match status" value="1"/>
</dbReference>
<keyword evidence="4" id="KW-1185">Reference proteome</keyword>
<dbReference type="GO" id="GO:0009294">
    <property type="term" value="P:DNA-mediated transformation"/>
    <property type="evidence" value="ECO:0007669"/>
    <property type="project" value="InterPro"/>
</dbReference>
<protein>
    <submittedName>
        <fullName evidence="3">DNA-protecting protein DprA</fullName>
    </submittedName>
</protein>
<organism evidence="3 4">
    <name type="scientific">Aerococcus agrisoli</name>
    <dbReference type="NCBI Taxonomy" id="2487350"/>
    <lineage>
        <taxon>Bacteria</taxon>
        <taxon>Bacillati</taxon>
        <taxon>Bacillota</taxon>
        <taxon>Bacilli</taxon>
        <taxon>Lactobacillales</taxon>
        <taxon>Aerococcaceae</taxon>
        <taxon>Aerococcus</taxon>
    </lineage>
</organism>
<comment type="similarity">
    <text evidence="1">Belongs to the DprA/Smf family.</text>
</comment>
<dbReference type="NCBIfam" id="TIGR00732">
    <property type="entry name" value="dprA"/>
    <property type="match status" value="1"/>
</dbReference>
<dbReference type="Proteomes" id="UP000273977">
    <property type="component" value="Unassembled WGS sequence"/>
</dbReference>
<evidence type="ECO:0000259" key="2">
    <source>
        <dbReference type="Pfam" id="PF02481"/>
    </source>
</evidence>